<comment type="caution">
    <text evidence="2">The sequence shown here is derived from an EMBL/GenBank/DDBJ whole genome shotgun (WGS) entry which is preliminary data.</text>
</comment>
<sequence length="122" mass="14008">MANKAEHWQGKRAEWQNSVVLINAFEVPKGKEAEALQSWQKARDFLQTQDGYISTQLHQNLDPNGKFHLVNVARWRSADDFKNATAKMREALPDNQVEGVVFYPSLFKVIESDMPFGRKMGK</sequence>
<protein>
    <submittedName>
        <fullName evidence="2">Antibiotic biosynthesis monooxygenase</fullName>
    </submittedName>
</protein>
<dbReference type="GO" id="GO:0004497">
    <property type="term" value="F:monooxygenase activity"/>
    <property type="evidence" value="ECO:0007669"/>
    <property type="project" value="UniProtKB-KW"/>
</dbReference>
<dbReference type="SUPFAM" id="SSF54909">
    <property type="entry name" value="Dimeric alpha+beta barrel"/>
    <property type="match status" value="1"/>
</dbReference>
<dbReference type="Gene3D" id="3.30.70.100">
    <property type="match status" value="1"/>
</dbReference>
<dbReference type="Proteomes" id="UP000191025">
    <property type="component" value="Unassembled WGS sequence"/>
</dbReference>
<evidence type="ECO:0000259" key="1">
    <source>
        <dbReference type="Pfam" id="PF03992"/>
    </source>
</evidence>
<dbReference type="InterPro" id="IPR007138">
    <property type="entry name" value="ABM_dom"/>
</dbReference>
<keyword evidence="2" id="KW-0560">Oxidoreductase</keyword>
<dbReference type="Pfam" id="PF03992">
    <property type="entry name" value="ABM"/>
    <property type="match status" value="1"/>
</dbReference>
<keyword evidence="2" id="KW-0503">Monooxygenase</keyword>
<evidence type="ECO:0000313" key="3">
    <source>
        <dbReference type="Proteomes" id="UP000191025"/>
    </source>
</evidence>
<gene>
    <name evidence="2" type="ORF">B5J94_04005</name>
</gene>
<reference evidence="3" key="1">
    <citation type="submission" date="2017-03" db="EMBL/GenBank/DDBJ databases">
        <title>Draft genome sequence of Moraxella equi CCUG 4950T type strain.</title>
        <authorList>
            <person name="Salva-Serra F."/>
            <person name="Engstrom-Jakobsson H."/>
            <person name="Thorell K."/>
            <person name="Jaen-Luchoro D."/>
            <person name="Gonzales-Siles L."/>
            <person name="Karlsson R."/>
            <person name="Yazdan S."/>
            <person name="Boulund F."/>
            <person name="Johnning A."/>
            <person name="Engstrand L."/>
            <person name="Kristiansson E."/>
            <person name="Moore E."/>
        </authorList>
    </citation>
    <scope>NUCLEOTIDE SEQUENCE [LARGE SCALE GENOMIC DNA]</scope>
    <source>
        <strain evidence="3">CCUG 4441</strain>
    </source>
</reference>
<proteinExistence type="predicted"/>
<feature type="domain" description="ABM" evidence="1">
    <location>
        <begin position="19"/>
        <end position="85"/>
    </location>
</feature>
<name>A0A1V4H0C4_MORLA</name>
<dbReference type="EMBL" id="MXAN01000019">
    <property type="protein sequence ID" value="OPH38317.1"/>
    <property type="molecule type" value="Genomic_DNA"/>
</dbReference>
<dbReference type="InterPro" id="IPR011008">
    <property type="entry name" value="Dimeric_a/b-barrel"/>
</dbReference>
<accession>A0A1V4H0C4</accession>
<evidence type="ECO:0000313" key="2">
    <source>
        <dbReference type="EMBL" id="OPH38317.1"/>
    </source>
</evidence>
<organism evidence="2 3">
    <name type="scientific">Moraxella lacunata</name>
    <dbReference type="NCBI Taxonomy" id="477"/>
    <lineage>
        <taxon>Bacteria</taxon>
        <taxon>Pseudomonadati</taxon>
        <taxon>Pseudomonadota</taxon>
        <taxon>Gammaproteobacteria</taxon>
        <taxon>Moraxellales</taxon>
        <taxon>Moraxellaceae</taxon>
        <taxon>Moraxella</taxon>
    </lineage>
</organism>
<dbReference type="AlphaFoldDB" id="A0A1V4H0C4"/>